<name>A0A7X3KPT5_9GAMM</name>
<reference evidence="1 2" key="1">
    <citation type="submission" date="2019-12" db="EMBL/GenBank/DDBJ databases">
        <title>Halomonas rutogse sp. nov. isolated from two lakes on Tibetan Plateau.</title>
        <authorList>
            <person name="Gao P."/>
        </authorList>
    </citation>
    <scope>NUCLEOTIDE SEQUENCE [LARGE SCALE GENOMIC DNA]</scope>
    <source>
        <strain evidence="1 2">ZH2S</strain>
    </source>
</reference>
<comment type="caution">
    <text evidence="1">The sequence shown here is derived from an EMBL/GenBank/DDBJ whole genome shotgun (WGS) entry which is preliminary data.</text>
</comment>
<evidence type="ECO:0000313" key="1">
    <source>
        <dbReference type="EMBL" id="MWJ27720.1"/>
    </source>
</evidence>
<dbReference type="EMBL" id="WTKP01000003">
    <property type="protein sequence ID" value="MWJ27720.1"/>
    <property type="molecule type" value="Genomic_DNA"/>
</dbReference>
<organism evidence="1 2">
    <name type="scientific">Vreelandella zhuhanensis</name>
    <dbReference type="NCBI Taxonomy" id="2684210"/>
    <lineage>
        <taxon>Bacteria</taxon>
        <taxon>Pseudomonadati</taxon>
        <taxon>Pseudomonadota</taxon>
        <taxon>Gammaproteobacteria</taxon>
        <taxon>Oceanospirillales</taxon>
        <taxon>Halomonadaceae</taxon>
        <taxon>Vreelandella</taxon>
    </lineage>
</organism>
<protein>
    <recommendedName>
        <fullName evidence="3">YqjK-like protein</fullName>
    </recommendedName>
</protein>
<gene>
    <name evidence="1" type="ORF">GPM19_05775</name>
</gene>
<proteinExistence type="predicted"/>
<dbReference type="AlphaFoldDB" id="A0A7X3KPT5"/>
<evidence type="ECO:0008006" key="3">
    <source>
        <dbReference type="Google" id="ProtNLM"/>
    </source>
</evidence>
<dbReference type="InterPro" id="IPR025612">
    <property type="entry name" value="YqjK"/>
</dbReference>
<accession>A0A7X3KPT5</accession>
<dbReference type="Pfam" id="PF13997">
    <property type="entry name" value="YqjK"/>
    <property type="match status" value="1"/>
</dbReference>
<keyword evidence="2" id="KW-1185">Reference proteome</keyword>
<evidence type="ECO:0000313" key="2">
    <source>
        <dbReference type="Proteomes" id="UP000437638"/>
    </source>
</evidence>
<dbReference type="Proteomes" id="UP000437638">
    <property type="component" value="Unassembled WGS sequence"/>
</dbReference>
<sequence>MTNRDANPSSPTRQERKEALLTLLEQQRIDLLVESERFLRAGQSFDNGLKRLKTPLYMAGGLVAWHSLRHPYRMLHNAKRLLAGYVVVRKFRQYLK</sequence>